<dbReference type="Pfam" id="PF01397">
    <property type="entry name" value="Terpene_synth"/>
    <property type="match status" value="1"/>
</dbReference>
<dbReference type="EMBL" id="CM007386">
    <property type="protein sequence ID" value="ONK65928.1"/>
    <property type="molecule type" value="Genomic_DNA"/>
</dbReference>
<feature type="domain" description="Terpene synthase N-terminal" evidence="4">
    <location>
        <begin position="38"/>
        <end position="209"/>
    </location>
</feature>
<dbReference type="SUPFAM" id="SSF48576">
    <property type="entry name" value="Terpenoid synthases"/>
    <property type="match status" value="1"/>
</dbReference>
<reference evidence="7" key="1">
    <citation type="journal article" date="2017" name="Nat. Commun.">
        <title>The asparagus genome sheds light on the origin and evolution of a young Y chromosome.</title>
        <authorList>
            <person name="Harkess A."/>
            <person name="Zhou J."/>
            <person name="Xu C."/>
            <person name="Bowers J.E."/>
            <person name="Van der Hulst R."/>
            <person name="Ayyampalayam S."/>
            <person name="Mercati F."/>
            <person name="Riccardi P."/>
            <person name="McKain M.R."/>
            <person name="Kakrana A."/>
            <person name="Tang H."/>
            <person name="Ray J."/>
            <person name="Groenendijk J."/>
            <person name="Arikit S."/>
            <person name="Mathioni S.M."/>
            <person name="Nakano M."/>
            <person name="Shan H."/>
            <person name="Telgmann-Rauber A."/>
            <person name="Kanno A."/>
            <person name="Yue Z."/>
            <person name="Chen H."/>
            <person name="Li W."/>
            <person name="Chen Y."/>
            <person name="Xu X."/>
            <person name="Zhang Y."/>
            <person name="Luo S."/>
            <person name="Chen H."/>
            <person name="Gao J."/>
            <person name="Mao Z."/>
            <person name="Pires J.C."/>
            <person name="Luo M."/>
            <person name="Kudrna D."/>
            <person name="Wing R.A."/>
            <person name="Meyers B.C."/>
            <person name="Yi K."/>
            <person name="Kong H."/>
            <person name="Lavrijsen P."/>
            <person name="Sunseri F."/>
            <person name="Falavigna A."/>
            <person name="Ye Y."/>
            <person name="Leebens-Mack J.H."/>
            <person name="Chen G."/>
        </authorList>
    </citation>
    <scope>NUCLEOTIDE SEQUENCE [LARGE SCALE GENOMIC DNA]</scope>
    <source>
        <strain evidence="7">cv. DH0086</strain>
    </source>
</reference>
<evidence type="ECO:0000256" key="1">
    <source>
        <dbReference type="ARBA" id="ARBA00022723"/>
    </source>
</evidence>
<dbReference type="CDD" id="cd00684">
    <property type="entry name" value="Terpene_cyclase_plant_C1"/>
    <property type="match status" value="1"/>
</dbReference>
<keyword evidence="7" id="KW-1185">Reference proteome</keyword>
<dbReference type="OMA" id="PLCTYES"/>
<evidence type="ECO:0000313" key="7">
    <source>
        <dbReference type="Proteomes" id="UP000243459"/>
    </source>
</evidence>
<proteinExistence type="predicted"/>
<evidence type="ECO:0000256" key="2">
    <source>
        <dbReference type="ARBA" id="ARBA00022842"/>
    </source>
</evidence>
<keyword evidence="1" id="KW-0479">Metal-binding</keyword>
<protein>
    <submittedName>
        <fullName evidence="6">Uncharacterized protein</fullName>
    </submittedName>
</protein>
<dbReference type="InterPro" id="IPR008930">
    <property type="entry name" value="Terpenoid_cyclase/PrenylTrfase"/>
</dbReference>
<evidence type="ECO:0000259" key="5">
    <source>
        <dbReference type="Pfam" id="PF03936"/>
    </source>
</evidence>
<name>A0A5P1EIY4_ASPOF</name>
<dbReference type="SFLD" id="SFLDG01019">
    <property type="entry name" value="Terpene_Cyclase_Like_1_C_Termi"/>
    <property type="match status" value="1"/>
</dbReference>
<dbReference type="InterPro" id="IPR008949">
    <property type="entry name" value="Isoprenoid_synthase_dom_sf"/>
</dbReference>
<dbReference type="GO" id="GO:0010333">
    <property type="term" value="F:terpene synthase activity"/>
    <property type="evidence" value="ECO:0007669"/>
    <property type="project" value="InterPro"/>
</dbReference>
<dbReference type="PANTHER" id="PTHR31225:SF98">
    <property type="entry name" value="TERPENE SYNTHASE 9-RELATED"/>
    <property type="match status" value="1"/>
</dbReference>
<dbReference type="Gene3D" id="1.10.600.10">
    <property type="entry name" value="Farnesyl Diphosphate Synthase"/>
    <property type="match status" value="1"/>
</dbReference>
<dbReference type="InterPro" id="IPR050148">
    <property type="entry name" value="Terpene_synthase-like"/>
</dbReference>
<dbReference type="PANTHER" id="PTHR31225">
    <property type="entry name" value="OS04G0344100 PROTEIN-RELATED"/>
    <property type="match status" value="1"/>
</dbReference>
<dbReference type="Gramene" id="ONK65928">
    <property type="protein sequence ID" value="ONK65928"/>
    <property type="gene ID" value="A4U43_C06F2430"/>
</dbReference>
<dbReference type="InterPro" id="IPR036965">
    <property type="entry name" value="Terpene_synth_N_sf"/>
</dbReference>
<organism evidence="6 7">
    <name type="scientific">Asparagus officinalis</name>
    <name type="common">Garden asparagus</name>
    <dbReference type="NCBI Taxonomy" id="4686"/>
    <lineage>
        <taxon>Eukaryota</taxon>
        <taxon>Viridiplantae</taxon>
        <taxon>Streptophyta</taxon>
        <taxon>Embryophyta</taxon>
        <taxon>Tracheophyta</taxon>
        <taxon>Spermatophyta</taxon>
        <taxon>Magnoliopsida</taxon>
        <taxon>Liliopsida</taxon>
        <taxon>Asparagales</taxon>
        <taxon>Asparagaceae</taxon>
        <taxon>Asparagoideae</taxon>
        <taxon>Asparagus</taxon>
    </lineage>
</organism>
<dbReference type="FunFam" id="1.50.10.130:FF:000001">
    <property type="entry name" value="Isoprene synthase, chloroplastic"/>
    <property type="match status" value="1"/>
</dbReference>
<sequence>MNMQKPRRFLSAHNNSTLLQATLSYAVHRRSSDDHPTNWDHDFIQSIQSPYADGEFRKRIEELKIKVKHFFSASDVPTVELELIDKISRLGLAYYFSEEIGNLLARMQKEGRESLHGLNETALCFRLLRQHGYNVSSDVFNKFRDSKGFMNCLAQDAKGLLSLYEAAHLGFPEENILDEAKEFSVKHLKEMLTREDDDSNLAELIKQSLEAPLHHLMPRIVARDYIVLYEKEERKISCLLELAKLDFNVSQALYQSEVKEVSRWWQKVGLTKKVQLFRDHLFESYLWANQIASEPKFSKFRKVLTKFAMISCILDDFYDRYGSPEEVRLFTSAIRRWDLKAMETLPDYLKLLYFILYNYANETIYDILKNFGWEATRFIKAEWIHICEAALKEAEWSRRGDIPSLEKYLENDLVSGGLTVPVHIYYFIEENLTKDKLDWHNKGYQISYLSSLIVRLTDYLALSQAETQEEKIYSSILCHMKDSGESYEKIKYVEDMLKIAWKCLNKESLNKEIPRNFVHASMNSARVVSTMFRKGDGCGRTTGITEEWIKSLSSVQLDGRRLEREGFGCKGRQEKKIGLVQVF</sequence>
<dbReference type="Pfam" id="PF03936">
    <property type="entry name" value="Terpene_synth_C"/>
    <property type="match status" value="1"/>
</dbReference>
<accession>A0A5P1EIY4</accession>
<dbReference type="InterPro" id="IPR005630">
    <property type="entry name" value="Terpene_synthase_metal-bd"/>
</dbReference>
<evidence type="ECO:0000313" key="6">
    <source>
        <dbReference type="EMBL" id="ONK65928.1"/>
    </source>
</evidence>
<evidence type="ECO:0000256" key="3">
    <source>
        <dbReference type="ARBA" id="ARBA00023239"/>
    </source>
</evidence>
<feature type="domain" description="Terpene synthase metal-binding" evidence="5">
    <location>
        <begin position="267"/>
        <end position="502"/>
    </location>
</feature>
<dbReference type="SUPFAM" id="SSF48239">
    <property type="entry name" value="Terpenoid cyclases/Protein prenyltransferases"/>
    <property type="match status" value="1"/>
</dbReference>
<dbReference type="SFLD" id="SFLDS00005">
    <property type="entry name" value="Isoprenoid_Synthase_Type_I"/>
    <property type="match status" value="1"/>
</dbReference>
<dbReference type="AlphaFoldDB" id="A0A5P1EIY4"/>
<keyword evidence="3" id="KW-0456">Lyase</keyword>
<gene>
    <name evidence="6" type="ORF">A4U43_C06F2430</name>
</gene>
<dbReference type="GO" id="GO:0000287">
    <property type="term" value="F:magnesium ion binding"/>
    <property type="evidence" value="ECO:0007669"/>
    <property type="project" value="InterPro"/>
</dbReference>
<evidence type="ECO:0000259" key="4">
    <source>
        <dbReference type="Pfam" id="PF01397"/>
    </source>
</evidence>
<dbReference type="InterPro" id="IPR044814">
    <property type="entry name" value="Terpene_cyclase_plant_C1"/>
</dbReference>
<dbReference type="GO" id="GO:0016102">
    <property type="term" value="P:diterpenoid biosynthetic process"/>
    <property type="evidence" value="ECO:0007669"/>
    <property type="project" value="InterPro"/>
</dbReference>
<dbReference type="Gene3D" id="1.50.10.130">
    <property type="entry name" value="Terpene synthase, N-terminal domain"/>
    <property type="match status" value="1"/>
</dbReference>
<dbReference type="InterPro" id="IPR001906">
    <property type="entry name" value="Terpene_synth_N"/>
</dbReference>
<dbReference type="Proteomes" id="UP000243459">
    <property type="component" value="Chromosome 6"/>
</dbReference>
<keyword evidence="2" id="KW-0460">Magnesium</keyword>
<dbReference type="InterPro" id="IPR034741">
    <property type="entry name" value="Terpene_cyclase-like_1_C"/>
</dbReference>